<comment type="caution">
    <text evidence="2">The sequence shown here is derived from an EMBL/GenBank/DDBJ whole genome shotgun (WGS) entry which is preliminary data.</text>
</comment>
<evidence type="ECO:0000313" key="3">
    <source>
        <dbReference type="Proteomes" id="UP001208570"/>
    </source>
</evidence>
<organism evidence="2 3">
    <name type="scientific">Paralvinella palmiformis</name>
    <dbReference type="NCBI Taxonomy" id="53620"/>
    <lineage>
        <taxon>Eukaryota</taxon>
        <taxon>Metazoa</taxon>
        <taxon>Spiralia</taxon>
        <taxon>Lophotrochozoa</taxon>
        <taxon>Annelida</taxon>
        <taxon>Polychaeta</taxon>
        <taxon>Sedentaria</taxon>
        <taxon>Canalipalpata</taxon>
        <taxon>Terebellida</taxon>
        <taxon>Terebelliformia</taxon>
        <taxon>Alvinellidae</taxon>
        <taxon>Paralvinella</taxon>
    </lineage>
</organism>
<accession>A0AAD9JLN3</accession>
<gene>
    <name evidence="2" type="ORF">LSH36_252g01050</name>
</gene>
<dbReference type="AlphaFoldDB" id="A0AAD9JLN3"/>
<dbReference type="EMBL" id="JAODUP010000252">
    <property type="protein sequence ID" value="KAK2154967.1"/>
    <property type="molecule type" value="Genomic_DNA"/>
</dbReference>
<keyword evidence="3" id="KW-1185">Reference proteome</keyword>
<name>A0AAD9JLN3_9ANNE</name>
<feature type="chain" id="PRO_5042186822" evidence="1">
    <location>
        <begin position="23"/>
        <end position="240"/>
    </location>
</feature>
<evidence type="ECO:0000256" key="1">
    <source>
        <dbReference type="SAM" id="SignalP"/>
    </source>
</evidence>
<proteinExistence type="predicted"/>
<reference evidence="2" key="1">
    <citation type="journal article" date="2023" name="Mol. Biol. Evol.">
        <title>Third-Generation Sequencing Reveals the Adaptive Role of the Epigenome in Three Deep-Sea Polychaetes.</title>
        <authorList>
            <person name="Perez M."/>
            <person name="Aroh O."/>
            <person name="Sun Y."/>
            <person name="Lan Y."/>
            <person name="Juniper S.K."/>
            <person name="Young C.R."/>
            <person name="Angers B."/>
            <person name="Qian P.Y."/>
        </authorList>
    </citation>
    <scope>NUCLEOTIDE SEQUENCE</scope>
    <source>
        <strain evidence="2">P08H-3</strain>
    </source>
</reference>
<dbReference type="Proteomes" id="UP001208570">
    <property type="component" value="Unassembled WGS sequence"/>
</dbReference>
<feature type="signal peptide" evidence="1">
    <location>
        <begin position="1"/>
        <end position="22"/>
    </location>
</feature>
<keyword evidence="1" id="KW-0732">Signal</keyword>
<sequence length="240" mass="27506">MWRHLAILGITVLLCCSSNATAGHRSRRQATFSCENTETMVRSPMVYEANISCKEVIGRMADPYKLLYRQECQRWLGLATLPHSVADSYVDECYEYTNNGSVRYKAKFHQHCPSRGLIVLQSTTTEQRCFTCNNATNSYECTYGGQVTTCPNGQVCMTQSKHYRRNGYSRGYRFAQCVPNVNCTQIAKNNNNVCKHYIPSPNCTYCCTGPFCNYMQSDRWLCEYLLRSSVVNIWYTFCGE</sequence>
<protein>
    <submittedName>
        <fullName evidence="2">Uncharacterized protein</fullName>
    </submittedName>
</protein>
<evidence type="ECO:0000313" key="2">
    <source>
        <dbReference type="EMBL" id="KAK2154967.1"/>
    </source>
</evidence>